<feature type="non-terminal residue" evidence="2">
    <location>
        <position position="1"/>
    </location>
</feature>
<dbReference type="EMBL" id="BARW01008718">
    <property type="protein sequence ID" value="GAI86868.1"/>
    <property type="molecule type" value="Genomic_DNA"/>
</dbReference>
<evidence type="ECO:0008006" key="3">
    <source>
        <dbReference type="Google" id="ProtNLM"/>
    </source>
</evidence>
<evidence type="ECO:0000313" key="2">
    <source>
        <dbReference type="EMBL" id="GAI86868.1"/>
    </source>
</evidence>
<keyword evidence="1" id="KW-0812">Transmembrane</keyword>
<protein>
    <recommendedName>
        <fullName evidence="3">Amino acid transporter transmembrane domain-containing protein</fullName>
    </recommendedName>
</protein>
<keyword evidence="1" id="KW-0472">Membrane</keyword>
<comment type="caution">
    <text evidence="2">The sequence shown here is derived from an EMBL/GenBank/DDBJ whole genome shotgun (WGS) entry which is preliminary data.</text>
</comment>
<dbReference type="AlphaFoldDB" id="X1S1V9"/>
<keyword evidence="1" id="KW-1133">Transmembrane helix</keyword>
<sequence>EPIVGLTTGRVIFNLGILVMCLTTIAIEMLICGFVLSEVLGFEFKGWKFRLSTMIANIGILGAFFSMPLWLPVIVSSFNLVMMPVAYIGFFILQNKKSYLGKDVNRGQRGKIWNVLLVIAILVVIAGAVVKILSLL</sequence>
<organism evidence="2">
    <name type="scientific">marine sediment metagenome</name>
    <dbReference type="NCBI Taxonomy" id="412755"/>
    <lineage>
        <taxon>unclassified sequences</taxon>
        <taxon>metagenomes</taxon>
        <taxon>ecological metagenomes</taxon>
    </lineage>
</organism>
<name>X1S1V9_9ZZZZ</name>
<feature type="transmembrane region" description="Helical" evidence="1">
    <location>
        <begin position="113"/>
        <end position="133"/>
    </location>
</feature>
<proteinExistence type="predicted"/>
<evidence type="ECO:0000256" key="1">
    <source>
        <dbReference type="SAM" id="Phobius"/>
    </source>
</evidence>
<feature type="transmembrane region" description="Helical" evidence="1">
    <location>
        <begin position="12"/>
        <end position="37"/>
    </location>
</feature>
<reference evidence="2" key="1">
    <citation type="journal article" date="2014" name="Front. Microbiol.">
        <title>High frequency of phylogenetically diverse reductive dehalogenase-homologous genes in deep subseafloor sedimentary metagenomes.</title>
        <authorList>
            <person name="Kawai M."/>
            <person name="Futagami T."/>
            <person name="Toyoda A."/>
            <person name="Takaki Y."/>
            <person name="Nishi S."/>
            <person name="Hori S."/>
            <person name="Arai W."/>
            <person name="Tsubouchi T."/>
            <person name="Morono Y."/>
            <person name="Uchiyama I."/>
            <person name="Ito T."/>
            <person name="Fujiyama A."/>
            <person name="Inagaki F."/>
            <person name="Takami H."/>
        </authorList>
    </citation>
    <scope>NUCLEOTIDE SEQUENCE</scope>
    <source>
        <strain evidence="2">Expedition CK06-06</strain>
    </source>
</reference>
<feature type="transmembrane region" description="Helical" evidence="1">
    <location>
        <begin position="49"/>
        <end position="67"/>
    </location>
</feature>
<accession>X1S1V9</accession>
<gene>
    <name evidence="2" type="ORF">S12H4_17770</name>
</gene>
<feature type="transmembrane region" description="Helical" evidence="1">
    <location>
        <begin position="73"/>
        <end position="93"/>
    </location>
</feature>